<dbReference type="InterPro" id="IPR008259">
    <property type="entry name" value="FMN_hydac_DH_AS"/>
</dbReference>
<dbReference type="PROSITE" id="PS00557">
    <property type="entry name" value="FMN_HYDROXY_ACID_DH_1"/>
    <property type="match status" value="1"/>
</dbReference>
<feature type="binding site" evidence="10">
    <location>
        <position position="129"/>
    </location>
    <ligand>
        <name>glyoxylate</name>
        <dbReference type="ChEBI" id="CHEBI:36655"/>
    </ligand>
</feature>
<feature type="binding site" evidence="8">
    <location>
        <begin position="306"/>
        <end position="330"/>
    </location>
    <ligand>
        <name>FMN</name>
        <dbReference type="ChEBI" id="CHEBI:58210"/>
    </ligand>
</feature>
<dbReference type="PANTHER" id="PTHR10578:SF85">
    <property type="entry name" value="L-LACTATE DEHYDROGENASE"/>
    <property type="match status" value="1"/>
</dbReference>
<evidence type="ECO:0000256" key="9">
    <source>
        <dbReference type="PIRSR" id="PIRSR000138-1"/>
    </source>
</evidence>
<feature type="binding site" evidence="10">
    <location>
        <begin position="306"/>
        <end position="310"/>
    </location>
    <ligand>
        <name>FMN</name>
        <dbReference type="ChEBI" id="CHEBI:58210"/>
    </ligand>
</feature>
<evidence type="ECO:0000256" key="10">
    <source>
        <dbReference type="PIRSR" id="PIRSR000138-2"/>
    </source>
</evidence>
<feature type="binding site" evidence="10">
    <location>
        <position position="278"/>
    </location>
    <ligand>
        <name>glyoxylate</name>
        <dbReference type="ChEBI" id="CHEBI:36655"/>
    </ligand>
</feature>
<dbReference type="PROSITE" id="PS51349">
    <property type="entry name" value="FMN_HYDROXY_ACID_DH_2"/>
    <property type="match status" value="1"/>
</dbReference>
<evidence type="ECO:0000256" key="3">
    <source>
        <dbReference type="ARBA" id="ARBA00022630"/>
    </source>
</evidence>
<feature type="binding site" evidence="10">
    <location>
        <position position="275"/>
    </location>
    <ligand>
        <name>glyoxylate</name>
        <dbReference type="ChEBI" id="CHEBI:36655"/>
    </ligand>
</feature>
<dbReference type="NCBIfam" id="NF033901">
    <property type="entry name" value="L_lactate_LldD"/>
    <property type="match status" value="1"/>
</dbReference>
<protein>
    <recommendedName>
        <fullName evidence="8">L-lactate dehydrogenase</fullName>
        <ecNumber evidence="8">1.1.-.-</ecNumber>
    </recommendedName>
</protein>
<keyword evidence="3 8" id="KW-0285">Flavoprotein</keyword>
<comment type="cofactor">
    <cofactor evidence="1 8">
        <name>FMN</name>
        <dbReference type="ChEBI" id="CHEBI:58210"/>
    </cofactor>
</comment>
<dbReference type="GO" id="GO:0006089">
    <property type="term" value="P:lactate metabolic process"/>
    <property type="evidence" value="ECO:0007669"/>
    <property type="project" value="UniProtKB-UniRule"/>
</dbReference>
<evidence type="ECO:0000256" key="5">
    <source>
        <dbReference type="ARBA" id="ARBA00023002"/>
    </source>
</evidence>
<evidence type="ECO:0000256" key="7">
    <source>
        <dbReference type="ARBA" id="ARBA00024042"/>
    </source>
</evidence>
<organism evidence="11">
    <name type="scientific">Pseudomonas syringae</name>
    <dbReference type="NCBI Taxonomy" id="317"/>
    <lineage>
        <taxon>Bacteria</taxon>
        <taxon>Pseudomonadati</taxon>
        <taxon>Pseudomonadota</taxon>
        <taxon>Gammaproteobacteria</taxon>
        <taxon>Pseudomonadales</taxon>
        <taxon>Pseudomonadaceae</taxon>
        <taxon>Pseudomonas</taxon>
    </lineage>
</organism>
<comment type="subunit">
    <text evidence="8">Homotetramer.</text>
</comment>
<feature type="binding site" evidence="8">
    <location>
        <position position="129"/>
    </location>
    <ligand>
        <name>substrate</name>
    </ligand>
</feature>
<feature type="active site" description="Proton acceptor" evidence="8 9">
    <location>
        <position position="275"/>
    </location>
</feature>
<keyword evidence="5 8" id="KW-0560">Oxidoreductase</keyword>
<dbReference type="FunFam" id="3.20.20.70:FF:000029">
    <property type="entry name" value="L-lactate dehydrogenase"/>
    <property type="match status" value="1"/>
</dbReference>
<dbReference type="PANTHER" id="PTHR10578">
    <property type="entry name" value="S -2-HYDROXY-ACID OXIDASE-RELATED"/>
    <property type="match status" value="1"/>
</dbReference>
<dbReference type="EC" id="1.1.-.-" evidence="8"/>
<feature type="binding site" evidence="8">
    <location>
        <position position="24"/>
    </location>
    <ligand>
        <name>substrate</name>
    </ligand>
</feature>
<feature type="binding site" evidence="8 10">
    <location>
        <position position="106"/>
    </location>
    <ligand>
        <name>FMN</name>
        <dbReference type="ChEBI" id="CHEBI:58210"/>
    </ligand>
</feature>
<dbReference type="HAMAP" id="MF_01559">
    <property type="entry name" value="L_lact_dehydr"/>
    <property type="match status" value="1"/>
</dbReference>
<dbReference type="NCBIfam" id="NF008398">
    <property type="entry name" value="PRK11197.1"/>
    <property type="match status" value="1"/>
</dbReference>
<keyword evidence="4 8" id="KW-0288">FMN</keyword>
<dbReference type="InterPro" id="IPR037396">
    <property type="entry name" value="FMN_HAD"/>
</dbReference>
<feature type="binding site" evidence="10">
    <location>
        <position position="273"/>
    </location>
    <ligand>
        <name>FMN</name>
        <dbReference type="ChEBI" id="CHEBI:58210"/>
    </ligand>
</feature>
<evidence type="ECO:0000313" key="11">
    <source>
        <dbReference type="EMBL" id="NAO78265.1"/>
    </source>
</evidence>
<dbReference type="InterPro" id="IPR000262">
    <property type="entry name" value="FMN-dep_DH"/>
</dbReference>
<evidence type="ECO:0000256" key="1">
    <source>
        <dbReference type="ARBA" id="ARBA00001917"/>
    </source>
</evidence>
<evidence type="ECO:0000256" key="2">
    <source>
        <dbReference type="ARBA" id="ARBA00022475"/>
    </source>
</evidence>
<gene>
    <name evidence="8" type="primary">lldD</name>
    <name evidence="11" type="ORF">PspP123CL_20435</name>
</gene>
<dbReference type="PIRSF" id="PIRSF000138">
    <property type="entry name" value="Al-hdrx_acd_dh"/>
    <property type="match status" value="1"/>
</dbReference>
<reference evidence="11" key="1">
    <citation type="journal article" date="2020" name="Phytopathology">
        <title>Zucchini vein clearing disease is caused by several lineages within Pseudomonas syringae species complex.</title>
        <authorList>
            <person name="Lacault C."/>
            <person name="Briand M."/>
            <person name="Jacques M.A."/>
            <person name="Darrasse A."/>
        </authorList>
    </citation>
    <scope>NUCLEOTIDE SEQUENCE</scope>
    <source>
        <strain evidence="11">P123</strain>
    </source>
</reference>
<comment type="similarity">
    <text evidence="7 8">Belongs to the FMN-dependent alpha-hydroxy acid dehydrogenase family.</text>
</comment>
<feature type="binding site" evidence="8">
    <location>
        <position position="278"/>
    </location>
    <ligand>
        <name>substrate</name>
    </ligand>
</feature>
<dbReference type="Gene3D" id="3.20.20.70">
    <property type="entry name" value="Aldolase class I"/>
    <property type="match status" value="1"/>
</dbReference>
<name>A0A6B2B4S9_PSESX</name>
<feature type="binding site" evidence="10">
    <location>
        <begin position="77"/>
        <end position="79"/>
    </location>
    <ligand>
        <name>FMN</name>
        <dbReference type="ChEBI" id="CHEBI:58210"/>
    </ligand>
</feature>
<dbReference type="InterPro" id="IPR020920">
    <property type="entry name" value="LldD"/>
</dbReference>
<feature type="binding site" evidence="8">
    <location>
        <position position="164"/>
    </location>
    <ligand>
        <name>substrate</name>
    </ligand>
</feature>
<dbReference type="RefSeq" id="WP_024662823.1">
    <property type="nucleotide sequence ID" value="NZ_CP075880.1"/>
</dbReference>
<feature type="binding site" evidence="10">
    <location>
        <position position="24"/>
    </location>
    <ligand>
        <name>glyoxylate</name>
        <dbReference type="ChEBI" id="CHEBI:36655"/>
    </ligand>
</feature>
<dbReference type="InterPro" id="IPR013785">
    <property type="entry name" value="Aldolase_TIM"/>
</dbReference>
<evidence type="ECO:0000256" key="6">
    <source>
        <dbReference type="ARBA" id="ARBA00023136"/>
    </source>
</evidence>
<dbReference type="SUPFAM" id="SSF51395">
    <property type="entry name" value="FMN-linked oxidoreductases"/>
    <property type="match status" value="1"/>
</dbReference>
<proteinExistence type="inferred from homology"/>
<comment type="subcellular location">
    <subcellularLocation>
        <location evidence="8">Cell membrane</location>
        <topology evidence="8">Peripheral membrane protein</topology>
    </subcellularLocation>
</comment>
<feature type="binding site" evidence="8 10">
    <location>
        <position position="155"/>
    </location>
    <ligand>
        <name>FMN</name>
        <dbReference type="ChEBI" id="CHEBI:58210"/>
    </ligand>
</feature>
<feature type="binding site" evidence="10">
    <location>
        <begin position="329"/>
        <end position="330"/>
    </location>
    <ligand>
        <name>FMN</name>
        <dbReference type="ChEBI" id="CHEBI:58210"/>
    </ligand>
</feature>
<comment type="catalytic activity">
    <reaction evidence="8">
        <text>(S)-lactate + A = pyruvate + AH2</text>
        <dbReference type="Rhea" id="RHEA:45816"/>
        <dbReference type="ChEBI" id="CHEBI:13193"/>
        <dbReference type="ChEBI" id="CHEBI:15361"/>
        <dbReference type="ChEBI" id="CHEBI:16651"/>
        <dbReference type="ChEBI" id="CHEBI:17499"/>
    </reaction>
</comment>
<evidence type="ECO:0000256" key="4">
    <source>
        <dbReference type="ARBA" id="ARBA00022643"/>
    </source>
</evidence>
<keyword evidence="2 8" id="KW-1003">Cell membrane</keyword>
<feature type="binding site" evidence="8 10">
    <location>
        <position position="127"/>
    </location>
    <ligand>
        <name>FMN</name>
        <dbReference type="ChEBI" id="CHEBI:58210"/>
    </ligand>
</feature>
<dbReference type="AlphaFoldDB" id="A0A6B2B4S9"/>
<sequence length="380" mass="41156">MIISSASDYRAAAKRKLPRFLFDYIDGGAYAEHTLRANGSDLADISLRQRVLKNVDNVSLETRLFGETLAMPIVLSPVGLSGMYARRGEVQAAKAAANKRIPFCLSTVSVCSIEEVASQSKQAIWFQLYVLKDRGFMKNALERARAAGVTTLVFTVDMPTPGARYRDAHSGMSGPYAAPRRILQAMTKPDWALNVGLLGRPHDLGNISRYLGKATTLEDYVGWLANNFDPSISWKDLEWIREFWQGPMIIKGILDPQDARDALSFGADGIVVSNHGGRQLDGALSTAKALPPIVQAVGSDLTVLADSGIRSGLDVVRMLALGAKGVLLGRSMAYALGADGQRGVENMLDIFAREMHVAMTLTGVTSIEQIDESILVKSAV</sequence>
<accession>A0A6B2B4S9</accession>
<dbReference type="InterPro" id="IPR012133">
    <property type="entry name" value="Alpha-hydoxy_acid_DH_FMN"/>
</dbReference>
<dbReference type="GO" id="GO:0010181">
    <property type="term" value="F:FMN binding"/>
    <property type="evidence" value="ECO:0007669"/>
    <property type="project" value="InterPro"/>
</dbReference>
<dbReference type="GO" id="GO:0009060">
    <property type="term" value="P:aerobic respiration"/>
    <property type="evidence" value="ECO:0007669"/>
    <property type="project" value="TreeGrafter"/>
</dbReference>
<comment type="function">
    <text evidence="8">Catalyzes the conversion of L-lactate to pyruvate. Is coupled to the respiratory chain.</text>
</comment>
<keyword evidence="6 8" id="KW-0472">Membrane</keyword>
<dbReference type="GO" id="GO:0004459">
    <property type="term" value="F:L-lactate dehydrogenase (NAD+) activity"/>
    <property type="evidence" value="ECO:0007669"/>
    <property type="project" value="UniProtKB-UniRule"/>
</dbReference>
<evidence type="ECO:0000256" key="8">
    <source>
        <dbReference type="HAMAP-Rule" id="MF_01559"/>
    </source>
</evidence>
<feature type="binding site" evidence="8 10">
    <location>
        <position position="251"/>
    </location>
    <ligand>
        <name>FMN</name>
        <dbReference type="ChEBI" id="CHEBI:58210"/>
    </ligand>
</feature>
<dbReference type="GO" id="GO:0005886">
    <property type="term" value="C:plasma membrane"/>
    <property type="evidence" value="ECO:0007669"/>
    <property type="project" value="UniProtKB-SubCell"/>
</dbReference>
<dbReference type="CDD" id="cd02809">
    <property type="entry name" value="alpha_hydroxyacid_oxid_FMN"/>
    <property type="match status" value="1"/>
</dbReference>
<comment type="caution">
    <text evidence="11">The sequence shown here is derived from an EMBL/GenBank/DDBJ whole genome shotgun (WGS) entry which is preliminary data.</text>
</comment>
<feature type="binding site" evidence="10">
    <location>
        <position position="164"/>
    </location>
    <ligand>
        <name>glyoxylate</name>
        <dbReference type="ChEBI" id="CHEBI:36655"/>
    </ligand>
</feature>
<dbReference type="EMBL" id="VLIF01000017">
    <property type="protein sequence ID" value="NAO78265.1"/>
    <property type="molecule type" value="Genomic_DNA"/>
</dbReference>
<dbReference type="Pfam" id="PF01070">
    <property type="entry name" value="FMN_dh"/>
    <property type="match status" value="1"/>
</dbReference>